<evidence type="ECO:0000256" key="1">
    <source>
        <dbReference type="SAM" id="Coils"/>
    </source>
</evidence>
<reference evidence="3 4" key="1">
    <citation type="submission" date="2017-03" db="EMBL/GenBank/DDBJ databases">
        <title>Genome sequencing of Shewanella japonica KCTC 22435.</title>
        <authorList>
            <person name="Kim K.M."/>
        </authorList>
    </citation>
    <scope>NUCLEOTIDE SEQUENCE [LARGE SCALE GENOMIC DNA]</scope>
    <source>
        <strain evidence="3 4">KCTC 22435</strain>
    </source>
</reference>
<accession>A0ABM6JKD7</accession>
<feature type="signal peptide" evidence="2">
    <location>
        <begin position="1"/>
        <end position="49"/>
    </location>
</feature>
<evidence type="ECO:0000313" key="3">
    <source>
        <dbReference type="EMBL" id="ARD21361.1"/>
    </source>
</evidence>
<dbReference type="Pfam" id="PF12895">
    <property type="entry name" value="ANAPC3"/>
    <property type="match status" value="1"/>
</dbReference>
<gene>
    <name evidence="3" type="ORF">SJ2017_1030</name>
</gene>
<dbReference type="InterPro" id="IPR011990">
    <property type="entry name" value="TPR-like_helical_dom_sf"/>
</dbReference>
<dbReference type="Proteomes" id="UP000191820">
    <property type="component" value="Chromosome"/>
</dbReference>
<proteinExistence type="predicted"/>
<protein>
    <recommendedName>
        <fullName evidence="5">Tetratricopeptide repeat protein</fullName>
    </recommendedName>
</protein>
<organism evidence="3 4">
    <name type="scientific">Shewanella japonica</name>
    <dbReference type="NCBI Taxonomy" id="93973"/>
    <lineage>
        <taxon>Bacteria</taxon>
        <taxon>Pseudomonadati</taxon>
        <taxon>Pseudomonadota</taxon>
        <taxon>Gammaproteobacteria</taxon>
        <taxon>Alteromonadales</taxon>
        <taxon>Shewanellaceae</taxon>
        <taxon>Shewanella</taxon>
    </lineage>
</organism>
<evidence type="ECO:0000256" key="2">
    <source>
        <dbReference type="SAM" id="SignalP"/>
    </source>
</evidence>
<feature type="coiled-coil region" evidence="1">
    <location>
        <begin position="520"/>
        <end position="554"/>
    </location>
</feature>
<sequence length="773" mass="87964">MIPVLQRTQAADISKQYRHPERNKPAKTKFLSLLCLMTFAIGCSNSVSATEVSTVTTANTEVTTQANQVLRNKLYRQALYYYFEGDYQAALRQVSINRQRFDADTAKSQLFEAGLQVSVGLHQKATRTLSSFEQTLAIEQALTGNKNQANQTSSQSQKNTSPAELKLVALLQLSEQQIEQGQPYQAQQTLQRISQVPHSYIEQYHILNQLAYWPNEPAIMAKVAGGVNASDSINHDNPTDNQSASSSLSAYVMLNQALHFIEQKQFQQAETLLITIKNMPLAETETGFWQSLFTEKTPSELTAPMTAENNEISPKSVTDQESDQQVQQQAINDYAQLLLAQTYVKQGQYQAAFTQLKDFPQQGPYTESALFLYAFSAQQLQQYPISLALLDLLKRQYPYSLMGWQSAILLAAQVREQQSLEQSLTSYQEAETLYLEQLAQLDAFEAALETRFNTSQIMQSALTPQGLSPEALEKQPWLEKALTDNALKNDFTTLASLSLLEQNLTQQQRKSDWLAETIDLNKQRREKRLAQQQLSDYENLISQLTERKQQLSKQIQAVDVPVDEITFQQMQLFANSTEQAWLQRIESSKQALANIASTRDTEDDLLRLTRVEGALNWQLQQSFIPRLWQHKKLLKDIDTQLQALNAQYVRFKSVSQSQQGATEYAIRQQNLAKQIEDITRNIKQASHKTQLTIQQKLRLFTQNQRQQLTQLLLTSRHEMAAVLERMSQQDITPSKAITSDNLNTTKLMHQQEHSPLSSLTAHFEQVEKHYAAH</sequence>
<evidence type="ECO:0000313" key="4">
    <source>
        <dbReference type="Proteomes" id="UP000191820"/>
    </source>
</evidence>
<evidence type="ECO:0008006" key="5">
    <source>
        <dbReference type="Google" id="ProtNLM"/>
    </source>
</evidence>
<dbReference type="SUPFAM" id="SSF48452">
    <property type="entry name" value="TPR-like"/>
    <property type="match status" value="1"/>
</dbReference>
<feature type="chain" id="PRO_5045317117" description="Tetratricopeptide repeat protein" evidence="2">
    <location>
        <begin position="50"/>
        <end position="773"/>
    </location>
</feature>
<dbReference type="EMBL" id="CP020472">
    <property type="protein sequence ID" value="ARD21361.1"/>
    <property type="molecule type" value="Genomic_DNA"/>
</dbReference>
<keyword evidence="1" id="KW-0175">Coiled coil</keyword>
<name>A0ABM6JKD7_9GAMM</name>
<keyword evidence="2" id="KW-0732">Signal</keyword>
<keyword evidence="4" id="KW-1185">Reference proteome</keyword>